<protein>
    <submittedName>
        <fullName evidence="1">Ranaspumin-1</fullName>
    </submittedName>
</protein>
<proteinExistence type="evidence at transcript level"/>
<gene>
    <name evidence="1" type="primary">rsn-1</name>
</gene>
<dbReference type="AlphaFoldDB" id="B5DCM5"/>
<name>B5DCM5_LEPFS</name>
<evidence type="ECO:0000313" key="1">
    <source>
        <dbReference type="EMBL" id="AAT66300.1"/>
    </source>
</evidence>
<organism evidence="1">
    <name type="scientific">Leptodactylus fuscus</name>
    <name type="common">Whistling grass frog</name>
    <name type="synonym">Rana fusca</name>
    <dbReference type="NCBI Taxonomy" id="238119"/>
    <lineage>
        <taxon>Eukaryota</taxon>
        <taxon>Metazoa</taxon>
        <taxon>Chordata</taxon>
        <taxon>Craniata</taxon>
        <taxon>Vertebrata</taxon>
        <taxon>Euteleostomi</taxon>
        <taxon>Amphibia</taxon>
        <taxon>Batrachia</taxon>
        <taxon>Anura</taxon>
        <taxon>Neobatrachia</taxon>
        <taxon>Hyloidea</taxon>
        <taxon>Leptodactylidae</taxon>
        <taxon>Leptodactylinae</taxon>
        <taxon>Leptodactylus</taxon>
    </lineage>
</organism>
<reference evidence="1" key="1">
    <citation type="journal article" date="2009" name="Proc. R. Soc. B">
        <title>Foam nest components of the tungara frog: a cocktail of proteins conferring physical and biological resilience.</title>
        <authorList>
            <person name="Fleming R.I."/>
            <person name="Mackenzie C.D."/>
            <person name="Cooper A."/>
            <person name="Kennedy M.W."/>
        </authorList>
    </citation>
    <scope>NUCLEOTIDE SEQUENCE</scope>
    <source>
        <tissue evidence="1">Oviduct gland</tissue>
    </source>
</reference>
<accession>B5DCM5</accession>
<sequence length="218" mass="23730">RISYWVGAKPILIHALKNTSALILQLHAMICIYQNGTGNLTDADFQKLNILVNNTLSKYGCTLDMLMKELGIGSLNLQDLLGGLSPAVGDTFKIIYELLKGVQLEKTVLTTLCDAIGKLINEGCLPDLFQPDLVEFFKNFKKLCESFNSGDLDAFTKSLEKVLERMKCLLHGLSITDILNNISAQDGKLIFSGLAKPLGDLLTTLCPLIGKLAPATGD</sequence>
<dbReference type="EMBL" id="AY560613">
    <property type="protein sequence ID" value="AAT66300.1"/>
    <property type="molecule type" value="mRNA"/>
</dbReference>
<feature type="non-terminal residue" evidence="1">
    <location>
        <position position="1"/>
    </location>
</feature>